<dbReference type="Pfam" id="PF00454">
    <property type="entry name" value="PI3_PI4_kinase"/>
    <property type="match status" value="1"/>
</dbReference>
<dbReference type="GO" id="GO:0035267">
    <property type="term" value="C:NuA4 histone acetyltransferase complex"/>
    <property type="evidence" value="ECO:0007669"/>
    <property type="project" value="TreeGrafter"/>
</dbReference>
<dbReference type="CDD" id="cd05163">
    <property type="entry name" value="PIKK_TRRAP"/>
    <property type="match status" value="1"/>
</dbReference>
<dbReference type="GO" id="GO:0000124">
    <property type="term" value="C:SAGA complex"/>
    <property type="evidence" value="ECO:0007669"/>
    <property type="project" value="TreeGrafter"/>
</dbReference>
<dbReference type="Proteomes" id="UP000664859">
    <property type="component" value="Unassembled WGS sequence"/>
</dbReference>
<evidence type="ECO:0000259" key="2">
    <source>
        <dbReference type="PROSITE" id="PS51189"/>
    </source>
</evidence>
<dbReference type="GO" id="GO:0005634">
    <property type="term" value="C:nucleus"/>
    <property type="evidence" value="ECO:0007669"/>
    <property type="project" value="TreeGrafter"/>
</dbReference>
<reference evidence="3" key="1">
    <citation type="submission" date="2021-02" db="EMBL/GenBank/DDBJ databases">
        <title>First Annotated Genome of the Yellow-green Alga Tribonema minus.</title>
        <authorList>
            <person name="Mahan K.M."/>
        </authorList>
    </citation>
    <scope>NUCLEOTIDE SEQUENCE</scope>
    <source>
        <strain evidence="3">UTEX B ZZ1240</strain>
    </source>
</reference>
<keyword evidence="4" id="KW-1185">Reference proteome</keyword>
<dbReference type="PROSITE" id="PS51189">
    <property type="entry name" value="FAT"/>
    <property type="match status" value="1"/>
</dbReference>
<sequence>MLAALLPQAWTTFSSAQQGDFTRGLVALLAKPYHRQALQLPPPPPLRSVDEQAYGTLAVAHAHYVNVVQSLVTAAGALRPLPVLPQEVLGHLASHYDAWHQLLPVMEHELMTATSGAAREQWLKLVTYVYEGLGEGDVANAAHRRFALSGDTRLCLALESSGFVRQAQRAYMECIRAEAAGGAQAQVPELELWENRWVECARQLGQWPVLGDFAAQLQYPDLLLESAYKTHDWETMQQCIRRPTMAASNAWQRSPMPTVQGAQEQGSPAHKLYEIYFAIVNRAAVESKESLEKWGIGIEALCKQCVTLSLNRWQLLPRLHTGSNVHKPLLHMFQQIVELRESAADTLAQGGHAKPVPHPVDVNFKLVSVAWRDRLPNKWEPLYLWDDIVCWRREVFKAISQTLDSPLDSAEPVAQNDTPWTVIKLAHTARKQGLPEVCLNELGTLRHTQIRNGQDKFELLREQILVCLSSAAHYRGGLHVINNVNMESFDSQQKAELFRMKGQFLHKLGARNEANAAFSHSLQVSGNFGKGWYSWAQCCDAVLAEQMKVHCAMQSMACYMQAVQHRCDSAKPMLARVLWLLSMDDEKFTLARALETYGANLPELVWVPWIPQLLSSLTRPEAPQVKSLLKKIISKFPQAIYYSMRAFVLERRELPADPTQAGDHRGGAVWPGQQVYSFRIVPKCFGSALMAEWRRVPKTTCSLLTDTQYLKSSAVRENDTCFASCSRDLQVNAEHAAPRAPTAGTHADELMATLRRTHPTLVAEMEGILEQAITQMRMEPLEDLLSTVQALFLKCLALPYYGVEVSMQQTLRGALAKILNKYFTVQQAASPRYKIFTLAYRAAFERDFVSDDHGRPRTLVPFRVLPIVVRRLKKWKLLLQYRLQSRSREVPLKNMLPHLAQLHNEMETWRGSSHATLEVPGQYAAGMYKELKPETHAKLLRFHSQICLLNRAASLQRRMCMLGSNGRSYHFITHLTAPHITKSDERVAQLHGVVKRLLEKHYASRRRDICVHVPIVVLITPRMRMTEDMTTATSLGEIYETDMQHRGEDPDAPMILARDRISAAAQAAAAAHNAGAAAAAAEQSEKIATYRHIVDHVVREDILARFVHHTLRDGEAVWAFKRTFAQQLGVGSLLAYTFACNDRIPHKFVFDRATGRVIPYDFRPGYTQHGMLDPVEEVPFRLTRNVTALLAPFLVDGVLTTAVATAAQGLIAQREALHSYLSLMLRDDMVSWHGSKSQTLRKEAEVRAIERQLSERMNKNVVKLLDRLESLCPREGLRDPNTGAAVAVDKRAHDLVEAAQNEGKLCFMPPTWMPWV</sequence>
<dbReference type="InterPro" id="IPR036940">
    <property type="entry name" value="PI3/4_kinase_cat_sf"/>
</dbReference>
<dbReference type="PROSITE" id="PS50290">
    <property type="entry name" value="PI3_4_KINASE_3"/>
    <property type="match status" value="1"/>
</dbReference>
<dbReference type="InterPro" id="IPR050517">
    <property type="entry name" value="DDR_Repair_Kinase"/>
</dbReference>
<organism evidence="3 4">
    <name type="scientific">Tribonema minus</name>
    <dbReference type="NCBI Taxonomy" id="303371"/>
    <lineage>
        <taxon>Eukaryota</taxon>
        <taxon>Sar</taxon>
        <taxon>Stramenopiles</taxon>
        <taxon>Ochrophyta</taxon>
        <taxon>PX clade</taxon>
        <taxon>Xanthophyceae</taxon>
        <taxon>Tribonematales</taxon>
        <taxon>Tribonemataceae</taxon>
        <taxon>Tribonema</taxon>
    </lineage>
</organism>
<dbReference type="PANTHER" id="PTHR11139">
    <property type="entry name" value="ATAXIA TELANGIECTASIA MUTATED ATM -RELATED"/>
    <property type="match status" value="1"/>
</dbReference>
<gene>
    <name evidence="3" type="ORF">JKP88DRAFT_189050</name>
</gene>
<dbReference type="Pfam" id="PF02259">
    <property type="entry name" value="FAT"/>
    <property type="match status" value="1"/>
</dbReference>
<dbReference type="SMART" id="SM00146">
    <property type="entry name" value="PI3Kc"/>
    <property type="match status" value="1"/>
</dbReference>
<accession>A0A835YW58</accession>
<dbReference type="InterPro" id="IPR014009">
    <property type="entry name" value="PIK_FAT"/>
</dbReference>
<feature type="domain" description="FAT" evidence="2">
    <location>
        <begin position="88"/>
        <end position="650"/>
    </location>
</feature>
<feature type="domain" description="PI3K/PI4K catalytic" evidence="1">
    <location>
        <begin position="943"/>
        <end position="1273"/>
    </location>
</feature>
<proteinExistence type="predicted"/>
<dbReference type="GO" id="GO:0006281">
    <property type="term" value="P:DNA repair"/>
    <property type="evidence" value="ECO:0007669"/>
    <property type="project" value="TreeGrafter"/>
</dbReference>
<dbReference type="SUPFAM" id="SSF56112">
    <property type="entry name" value="Protein kinase-like (PK-like)"/>
    <property type="match status" value="1"/>
</dbReference>
<dbReference type="PANTHER" id="PTHR11139:SF1">
    <property type="entry name" value="TRANSFORMATION_TRANSCRIPTION DOMAIN-ASSOCIATED PROTEIN"/>
    <property type="match status" value="1"/>
</dbReference>
<evidence type="ECO:0000313" key="3">
    <source>
        <dbReference type="EMBL" id="KAG5177723.1"/>
    </source>
</evidence>
<evidence type="ECO:0008006" key="5">
    <source>
        <dbReference type="Google" id="ProtNLM"/>
    </source>
</evidence>
<dbReference type="Gene3D" id="1.10.1070.11">
    <property type="entry name" value="Phosphatidylinositol 3-/4-kinase, catalytic domain"/>
    <property type="match status" value="1"/>
</dbReference>
<protein>
    <recommendedName>
        <fullName evidence="5">Non-specific serine/threonine protein kinase</fullName>
    </recommendedName>
</protein>
<dbReference type="InterPro" id="IPR011009">
    <property type="entry name" value="Kinase-like_dom_sf"/>
</dbReference>
<evidence type="ECO:0000313" key="4">
    <source>
        <dbReference type="Proteomes" id="UP000664859"/>
    </source>
</evidence>
<dbReference type="InterPro" id="IPR003151">
    <property type="entry name" value="PIK-rel_kinase_FAT"/>
</dbReference>
<dbReference type="OrthoDB" id="5570127at2759"/>
<dbReference type="GO" id="GO:0006355">
    <property type="term" value="P:regulation of DNA-templated transcription"/>
    <property type="evidence" value="ECO:0007669"/>
    <property type="project" value="TreeGrafter"/>
</dbReference>
<dbReference type="EMBL" id="JAFCMP010000522">
    <property type="protein sequence ID" value="KAG5177723.1"/>
    <property type="molecule type" value="Genomic_DNA"/>
</dbReference>
<evidence type="ECO:0000259" key="1">
    <source>
        <dbReference type="PROSITE" id="PS50290"/>
    </source>
</evidence>
<dbReference type="InterPro" id="IPR000403">
    <property type="entry name" value="PI3/4_kinase_cat_dom"/>
</dbReference>
<name>A0A835YW58_9STRA</name>
<comment type="caution">
    <text evidence="3">The sequence shown here is derived from an EMBL/GenBank/DDBJ whole genome shotgun (WGS) entry which is preliminary data.</text>
</comment>